<dbReference type="InterPro" id="IPR006113">
    <property type="entry name" value="6PGDH_Gnd/GntZ"/>
</dbReference>
<evidence type="ECO:0000256" key="1">
    <source>
        <dbReference type="ARBA" id="ARBA00004874"/>
    </source>
</evidence>
<dbReference type="PIRSF" id="PIRSF000109">
    <property type="entry name" value="6PGD"/>
    <property type="match status" value="1"/>
</dbReference>
<dbReference type="Gene3D" id="1.10.1040.10">
    <property type="entry name" value="N-(1-d-carboxylethyl)-l-norvaline Dehydrogenase, domain 2"/>
    <property type="match status" value="1"/>
</dbReference>
<evidence type="ECO:0000313" key="11">
    <source>
        <dbReference type="Proteomes" id="UP000191500"/>
    </source>
</evidence>
<accession>A0A1V6UHY5</accession>
<dbReference type="InterPro" id="IPR008927">
    <property type="entry name" value="6-PGluconate_DH-like_C_sf"/>
</dbReference>
<dbReference type="Pfam" id="PF00393">
    <property type="entry name" value="6PGD"/>
    <property type="match status" value="1"/>
</dbReference>
<protein>
    <recommendedName>
        <fullName evidence="6">6-phosphogluconate dehydrogenase, decarboxylating</fullName>
        <ecNumber evidence="6">1.1.1.44</ecNumber>
    </recommendedName>
</protein>
<keyword evidence="5 6" id="KW-0570">Pentose shunt</keyword>
<dbReference type="AlphaFoldDB" id="A0A1V6UHY5"/>
<dbReference type="GO" id="GO:0006098">
    <property type="term" value="P:pentose-phosphate shunt"/>
    <property type="evidence" value="ECO:0007669"/>
    <property type="project" value="UniProtKB-UniPathway"/>
</dbReference>
<keyword evidence="3 6" id="KW-0560">Oxidoreductase</keyword>
<dbReference type="PRINTS" id="PR00076">
    <property type="entry name" value="6PGDHDRGNASE"/>
</dbReference>
<dbReference type="InterPro" id="IPR006114">
    <property type="entry name" value="6PGDH_C"/>
</dbReference>
<name>A0A1V6UHY5_9EURO</name>
<evidence type="ECO:0000256" key="7">
    <source>
        <dbReference type="PIRSR" id="PIRSR000109-1"/>
    </source>
</evidence>
<feature type="compositionally biased region" description="Low complexity" evidence="8">
    <location>
        <begin position="494"/>
        <end position="503"/>
    </location>
</feature>
<evidence type="ECO:0000256" key="8">
    <source>
        <dbReference type="SAM" id="MobiDB-lite"/>
    </source>
</evidence>
<feature type="active site" description="Proton acceptor" evidence="7">
    <location>
        <position position="200"/>
    </location>
</feature>
<gene>
    <name evidence="10" type="ORF">PENCOP_c009G04722</name>
</gene>
<evidence type="ECO:0000313" key="10">
    <source>
        <dbReference type="EMBL" id="OQE38040.1"/>
    </source>
</evidence>
<dbReference type="InterPro" id="IPR036291">
    <property type="entry name" value="NAD(P)-bd_dom_sf"/>
</dbReference>
<keyword evidence="4" id="KW-0311">Gluconate utilization</keyword>
<organism evidence="10 11">
    <name type="scientific">Penicillium coprophilum</name>
    <dbReference type="NCBI Taxonomy" id="36646"/>
    <lineage>
        <taxon>Eukaryota</taxon>
        <taxon>Fungi</taxon>
        <taxon>Dikarya</taxon>
        <taxon>Ascomycota</taxon>
        <taxon>Pezizomycotina</taxon>
        <taxon>Eurotiomycetes</taxon>
        <taxon>Eurotiomycetidae</taxon>
        <taxon>Eurotiales</taxon>
        <taxon>Aspergillaceae</taxon>
        <taxon>Penicillium</taxon>
    </lineage>
</organism>
<comment type="subunit">
    <text evidence="6">Homodimer.</text>
</comment>
<dbReference type="InterPro" id="IPR006183">
    <property type="entry name" value="Pgluconate_DH"/>
</dbReference>
<dbReference type="Pfam" id="PF03446">
    <property type="entry name" value="NAD_binding_2"/>
    <property type="match status" value="1"/>
</dbReference>
<dbReference type="EMBL" id="MDDG01000009">
    <property type="protein sequence ID" value="OQE38040.1"/>
    <property type="molecule type" value="Genomic_DNA"/>
</dbReference>
<evidence type="ECO:0000256" key="6">
    <source>
        <dbReference type="PIRNR" id="PIRNR000109"/>
    </source>
</evidence>
<reference evidence="11" key="1">
    <citation type="journal article" date="2017" name="Nat. Microbiol.">
        <title>Global analysis of biosynthetic gene clusters reveals vast potential of secondary metabolite production in Penicillium species.</title>
        <authorList>
            <person name="Nielsen J.C."/>
            <person name="Grijseels S."/>
            <person name="Prigent S."/>
            <person name="Ji B."/>
            <person name="Dainat J."/>
            <person name="Nielsen K.F."/>
            <person name="Frisvad J.C."/>
            <person name="Workman M."/>
            <person name="Nielsen J."/>
        </authorList>
    </citation>
    <scope>NUCLEOTIDE SEQUENCE [LARGE SCALE GENOMIC DNA]</scope>
    <source>
        <strain evidence="11">IBT 31321</strain>
    </source>
</reference>
<evidence type="ECO:0000256" key="2">
    <source>
        <dbReference type="ARBA" id="ARBA00008419"/>
    </source>
</evidence>
<dbReference type="SUPFAM" id="SSF51735">
    <property type="entry name" value="NAD(P)-binding Rossmann-fold domains"/>
    <property type="match status" value="1"/>
</dbReference>
<feature type="domain" description="6-phosphogluconate dehydrogenase C-terminal" evidence="9">
    <location>
        <begin position="196"/>
        <end position="514"/>
    </location>
</feature>
<dbReference type="EC" id="1.1.1.44" evidence="6"/>
<comment type="caution">
    <text evidence="10">The sequence shown here is derived from an EMBL/GenBank/DDBJ whole genome shotgun (WGS) entry which is preliminary data.</text>
</comment>
<comment type="catalytic activity">
    <reaction evidence="6">
        <text>6-phospho-D-gluconate + NADP(+) = D-ribulose 5-phosphate + CO2 + NADPH</text>
        <dbReference type="Rhea" id="RHEA:10116"/>
        <dbReference type="ChEBI" id="CHEBI:16526"/>
        <dbReference type="ChEBI" id="CHEBI:57783"/>
        <dbReference type="ChEBI" id="CHEBI:58121"/>
        <dbReference type="ChEBI" id="CHEBI:58349"/>
        <dbReference type="ChEBI" id="CHEBI:58759"/>
        <dbReference type="EC" id="1.1.1.44"/>
    </reaction>
</comment>
<keyword evidence="11" id="KW-1185">Reference proteome</keyword>
<dbReference type="GO" id="GO:0019521">
    <property type="term" value="P:D-gluconate metabolic process"/>
    <property type="evidence" value="ECO:0007669"/>
    <property type="project" value="UniProtKB-KW"/>
</dbReference>
<dbReference type="PANTHER" id="PTHR11811">
    <property type="entry name" value="6-PHOSPHOGLUCONATE DEHYDROGENASE"/>
    <property type="match status" value="1"/>
</dbReference>
<evidence type="ECO:0000256" key="4">
    <source>
        <dbReference type="ARBA" id="ARBA00023064"/>
    </source>
</evidence>
<dbReference type="Proteomes" id="UP000191500">
    <property type="component" value="Unassembled WGS sequence"/>
</dbReference>
<sequence>MMKPSNRDNVLEQFHSIGIVGAGNMGSQMSIAFSELGLNVSVWDVNEENIDRLQKWSQNNKTKGGITGFHDINDFVKSLENEKRKLFLFSISHGNPTDSVLGMIKSNLNDGDIILDGGNEDYRRTQNRQQECEKIGVHWIGMGVSGGYQAARRGPSLSPGGDAKALETVMPLLELYAARDPKGNPCVARIGPGGSGHYVKMVHNGIEGGMLSTLAEAWSFLHNGLDLDYSAIADIFSQWNDHGELRGTYLLDIAVDMLRAKKPSSVQDGEDDKKEHYVLDEVLDKVVQDDDETEGTPYWNIMESASRHISTPTLATAHYLRVASGNRAERLLAAKKLHLPQPRPIQEVEDKGLIIEHLRCAIYSCFLASFCQGLEMITRASDDEDWGIDLRQCLRVWRGGCIIQADGIADLLEPVLSTDHHWTNLKHADEVAGELHRTFRSLKEIVVQGTLSDQYLPAISASLEYLKYGGGTTLPTKFMEGQMDFFGAHGYNKPGVPGEDPGPVGKGPHHYEWRPAKEG</sequence>
<comment type="function">
    <text evidence="6">Catalyzes the oxidative decarboxylation of 6-phosphogluconate to ribulose 5-phosphate and CO(2), with concomitant reduction of NADP to NADPH.</text>
</comment>
<feature type="compositionally biased region" description="Basic and acidic residues" evidence="8">
    <location>
        <begin position="509"/>
        <end position="519"/>
    </location>
</feature>
<dbReference type="InterPro" id="IPR006115">
    <property type="entry name" value="6PGDH_NADP-bd"/>
</dbReference>
<dbReference type="FunFam" id="3.40.50.720:FF:000634">
    <property type="entry name" value="6-phosphogluconate dehydrogenase, decarboxylating"/>
    <property type="match status" value="1"/>
</dbReference>
<evidence type="ECO:0000259" key="9">
    <source>
        <dbReference type="SMART" id="SM01350"/>
    </source>
</evidence>
<evidence type="ECO:0000256" key="3">
    <source>
        <dbReference type="ARBA" id="ARBA00023002"/>
    </source>
</evidence>
<dbReference type="InterPro" id="IPR013328">
    <property type="entry name" value="6PGD_dom2"/>
</dbReference>
<dbReference type="SUPFAM" id="SSF48179">
    <property type="entry name" value="6-phosphogluconate dehydrogenase C-terminal domain-like"/>
    <property type="match status" value="1"/>
</dbReference>
<comment type="similarity">
    <text evidence="2 6">Belongs to the 6-phosphogluconate dehydrogenase family.</text>
</comment>
<proteinExistence type="inferred from homology"/>
<evidence type="ECO:0000256" key="5">
    <source>
        <dbReference type="ARBA" id="ARBA00023126"/>
    </source>
</evidence>
<keyword evidence="6" id="KW-0521">NADP</keyword>
<dbReference type="GO" id="GO:0004616">
    <property type="term" value="F:phosphogluconate dehydrogenase (decarboxylating) activity"/>
    <property type="evidence" value="ECO:0007669"/>
    <property type="project" value="UniProtKB-EC"/>
</dbReference>
<dbReference type="UniPathway" id="UPA00115">
    <property type="reaction ID" value="UER00410"/>
</dbReference>
<comment type="pathway">
    <text evidence="1 6">Carbohydrate degradation; pentose phosphate pathway; D-ribulose 5-phosphate from D-glucose 6-phosphate (oxidative stage): step 3/3.</text>
</comment>
<dbReference type="Gene3D" id="3.40.50.720">
    <property type="entry name" value="NAD(P)-binding Rossmann-like Domain"/>
    <property type="match status" value="1"/>
</dbReference>
<dbReference type="SMART" id="SM01350">
    <property type="entry name" value="6PGD"/>
    <property type="match status" value="1"/>
</dbReference>
<dbReference type="GO" id="GO:0050661">
    <property type="term" value="F:NADP binding"/>
    <property type="evidence" value="ECO:0007669"/>
    <property type="project" value="InterPro"/>
</dbReference>
<dbReference type="STRING" id="36646.A0A1V6UHY5"/>
<feature type="region of interest" description="Disordered" evidence="8">
    <location>
        <begin position="494"/>
        <end position="519"/>
    </location>
</feature>
<feature type="active site" description="Proton donor" evidence="7">
    <location>
        <position position="207"/>
    </location>
</feature>